<proteinExistence type="inferred from homology"/>
<dbReference type="InterPro" id="IPR017968">
    <property type="entry name" value="Acylphosphatase_CS"/>
</dbReference>
<comment type="caution">
    <text evidence="7">The sequence shown here is derived from an EMBL/GenBank/DDBJ whole genome shotgun (WGS) entry which is preliminary data.</text>
</comment>
<evidence type="ECO:0000256" key="1">
    <source>
        <dbReference type="ARBA" id="ARBA00005614"/>
    </source>
</evidence>
<dbReference type="Pfam" id="PF00708">
    <property type="entry name" value="Acylphosphatase"/>
    <property type="match status" value="1"/>
</dbReference>
<evidence type="ECO:0000313" key="8">
    <source>
        <dbReference type="Proteomes" id="UP001501788"/>
    </source>
</evidence>
<feature type="domain" description="Acylphosphatase-like" evidence="6">
    <location>
        <begin position="11"/>
        <end position="101"/>
    </location>
</feature>
<keyword evidence="8" id="KW-1185">Reference proteome</keyword>
<evidence type="ECO:0000256" key="2">
    <source>
        <dbReference type="ARBA" id="ARBA00012150"/>
    </source>
</evidence>
<dbReference type="PANTHER" id="PTHR47268:SF4">
    <property type="entry name" value="ACYLPHOSPHATASE"/>
    <property type="match status" value="1"/>
</dbReference>
<dbReference type="PRINTS" id="PR00112">
    <property type="entry name" value="ACYLPHPHTASE"/>
</dbReference>
<dbReference type="Proteomes" id="UP001501788">
    <property type="component" value="Unassembled WGS sequence"/>
</dbReference>
<name>A0ABP8LI89_9BURK</name>
<protein>
    <recommendedName>
        <fullName evidence="2 4">acylphosphatase</fullName>
        <ecNumber evidence="2 4">3.6.1.7</ecNumber>
    </recommendedName>
</protein>
<dbReference type="RefSeq" id="WP_345067403.1">
    <property type="nucleotide sequence ID" value="NZ_BAABEX010000031.1"/>
</dbReference>
<dbReference type="InterPro" id="IPR001792">
    <property type="entry name" value="Acylphosphatase-like_dom"/>
</dbReference>
<comment type="similarity">
    <text evidence="1 5">Belongs to the acylphosphatase family.</text>
</comment>
<evidence type="ECO:0000256" key="4">
    <source>
        <dbReference type="PROSITE-ProRule" id="PRU00520"/>
    </source>
</evidence>
<dbReference type="InterPro" id="IPR020456">
    <property type="entry name" value="Acylphosphatase"/>
</dbReference>
<evidence type="ECO:0000256" key="5">
    <source>
        <dbReference type="RuleBase" id="RU004168"/>
    </source>
</evidence>
<reference evidence="8" key="1">
    <citation type="journal article" date="2019" name="Int. J. Syst. Evol. Microbiol.">
        <title>The Global Catalogue of Microorganisms (GCM) 10K type strain sequencing project: providing services to taxonomists for standard genome sequencing and annotation.</title>
        <authorList>
            <consortium name="The Broad Institute Genomics Platform"/>
            <consortium name="The Broad Institute Genome Sequencing Center for Infectious Disease"/>
            <person name="Wu L."/>
            <person name="Ma J."/>
        </authorList>
    </citation>
    <scope>NUCLEOTIDE SEQUENCE [LARGE SCALE GENOMIC DNA]</scope>
    <source>
        <strain evidence="8">JCM 31890</strain>
    </source>
</reference>
<dbReference type="PANTHER" id="PTHR47268">
    <property type="entry name" value="ACYLPHOSPHATASE"/>
    <property type="match status" value="1"/>
</dbReference>
<dbReference type="InterPro" id="IPR036046">
    <property type="entry name" value="Acylphosphatase-like_dom_sf"/>
</dbReference>
<dbReference type="Gene3D" id="3.30.70.100">
    <property type="match status" value="1"/>
</dbReference>
<evidence type="ECO:0000313" key="7">
    <source>
        <dbReference type="EMBL" id="GAA4430124.1"/>
    </source>
</evidence>
<feature type="active site" evidence="4">
    <location>
        <position position="44"/>
    </location>
</feature>
<dbReference type="SUPFAM" id="SSF54975">
    <property type="entry name" value="Acylphosphatase/BLUF domain-like"/>
    <property type="match status" value="1"/>
</dbReference>
<dbReference type="PROSITE" id="PS00151">
    <property type="entry name" value="ACYLPHOSPHATASE_2"/>
    <property type="match status" value="1"/>
</dbReference>
<gene>
    <name evidence="7" type="ORF">GCM10023090_31090</name>
</gene>
<evidence type="ECO:0000256" key="3">
    <source>
        <dbReference type="ARBA" id="ARBA00047645"/>
    </source>
</evidence>
<evidence type="ECO:0000259" key="6">
    <source>
        <dbReference type="PROSITE" id="PS51160"/>
    </source>
</evidence>
<dbReference type="PROSITE" id="PS51160">
    <property type="entry name" value="ACYLPHOSPHATASE_3"/>
    <property type="match status" value="1"/>
</dbReference>
<organism evidence="7 8">
    <name type="scientific">Acidovorax lacteus</name>
    <dbReference type="NCBI Taxonomy" id="1924988"/>
    <lineage>
        <taxon>Bacteria</taxon>
        <taxon>Pseudomonadati</taxon>
        <taxon>Pseudomonadota</taxon>
        <taxon>Betaproteobacteria</taxon>
        <taxon>Burkholderiales</taxon>
        <taxon>Comamonadaceae</taxon>
        <taxon>Acidovorax</taxon>
    </lineage>
</organism>
<feature type="active site" evidence="4">
    <location>
        <position position="26"/>
    </location>
</feature>
<dbReference type="EC" id="3.6.1.7" evidence="2 4"/>
<sequence>MTHPADPPLRTIHLQIEGRVQGVGYRWATVEAATRLGLRGWVRNRRDGSVEALAQGPASAVQALIDWAHRGPPQAVVAVVQVQDIDMPKGDLPASGFEQRATA</sequence>
<keyword evidence="4" id="KW-0378">Hydrolase</keyword>
<dbReference type="EMBL" id="BAABEX010000031">
    <property type="protein sequence ID" value="GAA4430124.1"/>
    <property type="molecule type" value="Genomic_DNA"/>
</dbReference>
<comment type="catalytic activity">
    <reaction evidence="3 4">
        <text>an acyl phosphate + H2O = a carboxylate + phosphate + H(+)</text>
        <dbReference type="Rhea" id="RHEA:14965"/>
        <dbReference type="ChEBI" id="CHEBI:15377"/>
        <dbReference type="ChEBI" id="CHEBI:15378"/>
        <dbReference type="ChEBI" id="CHEBI:29067"/>
        <dbReference type="ChEBI" id="CHEBI:43474"/>
        <dbReference type="ChEBI" id="CHEBI:59918"/>
        <dbReference type="EC" id="3.6.1.7"/>
    </reaction>
</comment>
<accession>A0ABP8LI89</accession>